<dbReference type="SUPFAM" id="SSF52540">
    <property type="entry name" value="P-loop containing nucleoside triphosphate hydrolases"/>
    <property type="match status" value="1"/>
</dbReference>
<dbReference type="InterPro" id="IPR027417">
    <property type="entry name" value="P-loop_NTPase"/>
</dbReference>
<feature type="domain" description="4Fe-4S ferredoxin-type" evidence="4">
    <location>
        <begin position="90"/>
        <end position="117"/>
    </location>
</feature>
<evidence type="ECO:0000256" key="1">
    <source>
        <dbReference type="ARBA" id="ARBA00022723"/>
    </source>
</evidence>
<dbReference type="CDD" id="cd03110">
    <property type="entry name" value="SIMIBI_bact_arch"/>
    <property type="match status" value="1"/>
</dbReference>
<dbReference type="InterPro" id="IPR002586">
    <property type="entry name" value="CobQ/CobB/MinD/ParA_Nub-bd_dom"/>
</dbReference>
<dbReference type="PROSITE" id="PS00198">
    <property type="entry name" value="4FE4S_FER_1"/>
    <property type="match status" value="1"/>
</dbReference>
<comment type="caution">
    <text evidence="5">The sequence shown here is derived from an EMBL/GenBank/DDBJ whole genome shotgun (WGS) entry which is preliminary data.</text>
</comment>
<proteinExistence type="predicted"/>
<dbReference type="SUPFAM" id="SSF54862">
    <property type="entry name" value="4Fe-4S ferredoxins"/>
    <property type="match status" value="1"/>
</dbReference>
<dbReference type="Proteomes" id="UP000264002">
    <property type="component" value="Unassembled WGS sequence"/>
</dbReference>
<dbReference type="InterPro" id="IPR017896">
    <property type="entry name" value="4Fe4S_Fe-S-bd"/>
</dbReference>
<sequence>MHQILILSGKGGTGKTTVASAFIKLSEAKAYADCDTDAPNLHLVMGSYEQEQKRDYRGLPKAVIDPDLCINCNKCYEVCRFDAIKPGNPYRIIPIACEGCNYCTHVCPVEAIHSEEAKVGDLKLLKRNNEVFSTATLLMGSGNTGKLVSEVKNQLKEVGSEHEVAILDGSPGIGCPVIASLSGVDLALMVAEPSLSGLSDLKRVIASARQLQVPVAVIVNKYDTNERKSAEIEVYCYKEGIPFLGKIPYDKMATAAINRGKTLVEIESLGAGAIRTIYENTLQLMKERIHI</sequence>
<dbReference type="GO" id="GO:0051536">
    <property type="term" value="F:iron-sulfur cluster binding"/>
    <property type="evidence" value="ECO:0007669"/>
    <property type="project" value="UniProtKB-KW"/>
</dbReference>
<dbReference type="OrthoDB" id="356549at2"/>
<evidence type="ECO:0000256" key="2">
    <source>
        <dbReference type="ARBA" id="ARBA00023004"/>
    </source>
</evidence>
<keyword evidence="3" id="KW-0411">Iron-sulfur</keyword>
<dbReference type="PANTHER" id="PTHR43534:SF1">
    <property type="entry name" value="4FE-4S CLUSTER CONTAINING PARA FAMILY ATPASE PROTEIN"/>
    <property type="match status" value="1"/>
</dbReference>
<dbReference type="AlphaFoldDB" id="A0A372MGB5"/>
<evidence type="ECO:0000259" key="4">
    <source>
        <dbReference type="PROSITE" id="PS51379"/>
    </source>
</evidence>
<dbReference type="InterPro" id="IPR017900">
    <property type="entry name" value="4Fe4S_Fe_S_CS"/>
</dbReference>
<evidence type="ECO:0000256" key="3">
    <source>
        <dbReference type="ARBA" id="ARBA00023014"/>
    </source>
</evidence>
<name>A0A372MGB5_9SPIR</name>
<dbReference type="PROSITE" id="PS51379">
    <property type="entry name" value="4FE4S_FER_2"/>
    <property type="match status" value="2"/>
</dbReference>
<evidence type="ECO:0000313" key="6">
    <source>
        <dbReference type="Proteomes" id="UP000264002"/>
    </source>
</evidence>
<organism evidence="5 6">
    <name type="scientific">Sphaerochaeta halotolerans</name>
    <dbReference type="NCBI Taxonomy" id="2293840"/>
    <lineage>
        <taxon>Bacteria</taxon>
        <taxon>Pseudomonadati</taxon>
        <taxon>Spirochaetota</taxon>
        <taxon>Spirochaetia</taxon>
        <taxon>Spirochaetales</taxon>
        <taxon>Sphaerochaetaceae</taxon>
        <taxon>Sphaerochaeta</taxon>
    </lineage>
</organism>
<protein>
    <submittedName>
        <fullName evidence="5">4Fe-4S dicluster domain-containing protein</fullName>
    </submittedName>
</protein>
<evidence type="ECO:0000313" key="5">
    <source>
        <dbReference type="EMBL" id="RFU94428.1"/>
    </source>
</evidence>
<dbReference type="Gene3D" id="3.40.50.300">
    <property type="entry name" value="P-loop containing nucleotide triphosphate hydrolases"/>
    <property type="match status" value="1"/>
</dbReference>
<keyword evidence="2" id="KW-0408">Iron</keyword>
<dbReference type="PANTHER" id="PTHR43534">
    <property type="entry name" value="MIND SUPERFAMILY P-LOOP ATPASE CONTAINING AN INSERTED FERREDOXIN DOMAIN"/>
    <property type="match status" value="1"/>
</dbReference>
<gene>
    <name evidence="5" type="ORF">DYP60_09525</name>
</gene>
<dbReference type="EMBL" id="QUWK01000009">
    <property type="protein sequence ID" value="RFU94428.1"/>
    <property type="molecule type" value="Genomic_DNA"/>
</dbReference>
<dbReference type="GO" id="GO:0046872">
    <property type="term" value="F:metal ion binding"/>
    <property type="evidence" value="ECO:0007669"/>
    <property type="project" value="UniProtKB-KW"/>
</dbReference>
<dbReference type="Pfam" id="PF00037">
    <property type="entry name" value="Fer4"/>
    <property type="match status" value="1"/>
</dbReference>
<reference evidence="6" key="1">
    <citation type="submission" date="2018-08" db="EMBL/GenBank/DDBJ databases">
        <authorList>
            <person name="Grouzdev D.S."/>
            <person name="Krutkina M.S."/>
        </authorList>
    </citation>
    <scope>NUCLEOTIDE SEQUENCE [LARGE SCALE GENOMIC DNA]</scope>
    <source>
        <strain evidence="6">4-11</strain>
    </source>
</reference>
<dbReference type="Pfam" id="PF01656">
    <property type="entry name" value="CbiA"/>
    <property type="match status" value="1"/>
</dbReference>
<accession>A0A372MGB5</accession>
<keyword evidence="6" id="KW-1185">Reference proteome</keyword>
<dbReference type="RefSeq" id="WP_117330766.1">
    <property type="nucleotide sequence ID" value="NZ_QUWK01000009.1"/>
</dbReference>
<keyword evidence="1" id="KW-0479">Metal-binding</keyword>
<feature type="domain" description="4Fe-4S ferredoxin-type" evidence="4">
    <location>
        <begin position="60"/>
        <end position="89"/>
    </location>
</feature>
<dbReference type="Gene3D" id="3.30.70.20">
    <property type="match status" value="1"/>
</dbReference>
<reference evidence="5 6" key="2">
    <citation type="submission" date="2018-09" db="EMBL/GenBank/DDBJ databases">
        <title>Genome of Sphaerochaeta halotolerans strain 4-11.</title>
        <authorList>
            <person name="Nazina T.N."/>
            <person name="Sokolova D.S."/>
        </authorList>
    </citation>
    <scope>NUCLEOTIDE SEQUENCE [LARGE SCALE GENOMIC DNA]</scope>
    <source>
        <strain evidence="5 6">4-11</strain>
    </source>
</reference>